<reference evidence="7 8" key="1">
    <citation type="submission" date="2018-11" db="EMBL/GenBank/DDBJ databases">
        <authorList>
            <person name="Criscuolo A."/>
        </authorList>
    </citation>
    <scope>NUCLEOTIDE SEQUENCE [LARGE SCALE GENOMIC DNA]</scope>
    <source>
        <strain evidence="7">ACIP111625</strain>
    </source>
</reference>
<keyword evidence="3 6" id="KW-0812">Transmembrane</keyword>
<comment type="similarity">
    <text evidence="2">Belongs to the TspO/BZRP family.</text>
</comment>
<protein>
    <submittedName>
        <fullName evidence="7">TspO/MBR family protein</fullName>
    </submittedName>
</protein>
<dbReference type="PANTHER" id="PTHR10057">
    <property type="entry name" value="PERIPHERAL-TYPE BENZODIAZEPINE RECEPTOR"/>
    <property type="match status" value="1"/>
</dbReference>
<dbReference type="Pfam" id="PF03073">
    <property type="entry name" value="TspO_MBR"/>
    <property type="match status" value="1"/>
</dbReference>
<sequence>MFLRAALFVVPVVLAGWVIGWFNIPGPWYESLSKPAFNPPNWVFAPVWTILYLIIGVVGWRVFGRTTDSRSGTGSLRALWGLQLLLNYAWSPAFFGLESAGLALVLISLLLATILAFILRALPRDRLSAGLFIPYLAWVSFAALLNFEIWRLN</sequence>
<keyword evidence="5 6" id="KW-0472">Membrane</keyword>
<dbReference type="AlphaFoldDB" id="A0A3P5X8H1"/>
<evidence type="ECO:0000313" key="8">
    <source>
        <dbReference type="Proteomes" id="UP000277498"/>
    </source>
</evidence>
<dbReference type="RefSeq" id="WP_124085690.1">
    <property type="nucleotide sequence ID" value="NZ_UXAW01000051.1"/>
</dbReference>
<feature type="transmembrane region" description="Helical" evidence="6">
    <location>
        <begin position="131"/>
        <end position="150"/>
    </location>
</feature>
<dbReference type="CDD" id="cd15904">
    <property type="entry name" value="TSPO_MBR"/>
    <property type="match status" value="1"/>
</dbReference>
<keyword evidence="4 6" id="KW-1133">Transmembrane helix</keyword>
<name>A0A3P5X8H1_9RHOB</name>
<dbReference type="GO" id="GO:0033013">
    <property type="term" value="P:tetrapyrrole metabolic process"/>
    <property type="evidence" value="ECO:0007669"/>
    <property type="project" value="UniProtKB-ARBA"/>
</dbReference>
<dbReference type="PIRSF" id="PIRSF005859">
    <property type="entry name" value="PBR"/>
    <property type="match status" value="1"/>
</dbReference>
<evidence type="ECO:0000256" key="6">
    <source>
        <dbReference type="SAM" id="Phobius"/>
    </source>
</evidence>
<dbReference type="FunFam" id="1.20.1260.100:FF:000001">
    <property type="entry name" value="translocator protein 2"/>
    <property type="match status" value="1"/>
</dbReference>
<feature type="transmembrane region" description="Helical" evidence="6">
    <location>
        <begin position="75"/>
        <end position="95"/>
    </location>
</feature>
<keyword evidence="8" id="KW-1185">Reference proteome</keyword>
<evidence type="ECO:0000256" key="4">
    <source>
        <dbReference type="ARBA" id="ARBA00022989"/>
    </source>
</evidence>
<evidence type="ECO:0000256" key="1">
    <source>
        <dbReference type="ARBA" id="ARBA00004141"/>
    </source>
</evidence>
<evidence type="ECO:0000313" key="7">
    <source>
        <dbReference type="EMBL" id="VDC24687.1"/>
    </source>
</evidence>
<feature type="transmembrane region" description="Helical" evidence="6">
    <location>
        <begin position="5"/>
        <end position="22"/>
    </location>
</feature>
<dbReference type="PANTHER" id="PTHR10057:SF0">
    <property type="entry name" value="TRANSLOCATOR PROTEIN"/>
    <property type="match status" value="1"/>
</dbReference>
<dbReference type="InterPro" id="IPR038330">
    <property type="entry name" value="TspO/MBR-related_sf"/>
</dbReference>
<feature type="transmembrane region" description="Helical" evidence="6">
    <location>
        <begin position="101"/>
        <end position="119"/>
    </location>
</feature>
<proteinExistence type="inferred from homology"/>
<dbReference type="EMBL" id="UXAW01000051">
    <property type="protein sequence ID" value="VDC24687.1"/>
    <property type="molecule type" value="Genomic_DNA"/>
</dbReference>
<gene>
    <name evidence="7" type="ORF">XINFAN_01270</name>
</gene>
<dbReference type="GO" id="GO:0016020">
    <property type="term" value="C:membrane"/>
    <property type="evidence" value="ECO:0007669"/>
    <property type="project" value="UniProtKB-SubCell"/>
</dbReference>
<evidence type="ECO:0000256" key="2">
    <source>
        <dbReference type="ARBA" id="ARBA00007524"/>
    </source>
</evidence>
<dbReference type="Proteomes" id="UP000277498">
    <property type="component" value="Unassembled WGS sequence"/>
</dbReference>
<accession>A0A3P5X8H1</accession>
<evidence type="ECO:0000256" key="3">
    <source>
        <dbReference type="ARBA" id="ARBA00022692"/>
    </source>
</evidence>
<feature type="transmembrane region" description="Helical" evidence="6">
    <location>
        <begin position="42"/>
        <end position="63"/>
    </location>
</feature>
<dbReference type="Gene3D" id="1.20.1260.100">
    <property type="entry name" value="TspO/MBR protein"/>
    <property type="match status" value="1"/>
</dbReference>
<comment type="subcellular location">
    <subcellularLocation>
        <location evidence="1">Membrane</location>
        <topology evidence="1">Multi-pass membrane protein</topology>
    </subcellularLocation>
</comment>
<dbReference type="OrthoDB" id="9795496at2"/>
<organism evidence="7 8">
    <name type="scientific">Pseudogemmobacter humi</name>
    <dbReference type="NCBI Taxonomy" id="2483812"/>
    <lineage>
        <taxon>Bacteria</taxon>
        <taxon>Pseudomonadati</taxon>
        <taxon>Pseudomonadota</taxon>
        <taxon>Alphaproteobacteria</taxon>
        <taxon>Rhodobacterales</taxon>
        <taxon>Paracoccaceae</taxon>
        <taxon>Pseudogemmobacter</taxon>
    </lineage>
</organism>
<evidence type="ECO:0000256" key="5">
    <source>
        <dbReference type="ARBA" id="ARBA00023136"/>
    </source>
</evidence>
<dbReference type="InterPro" id="IPR004307">
    <property type="entry name" value="TspO_MBR"/>
</dbReference>